<dbReference type="STRING" id="196109.A0A136IN60"/>
<reference evidence="5" key="1">
    <citation type="submission" date="2016-02" db="EMBL/GenBank/DDBJ databases">
        <title>Draft genome sequence of Microdochium bolleyi, a fungal endophyte of beachgrass.</title>
        <authorList>
            <consortium name="DOE Joint Genome Institute"/>
            <person name="David A.S."/>
            <person name="May G."/>
            <person name="Haridas S."/>
            <person name="Lim J."/>
            <person name="Wang M."/>
            <person name="Labutti K."/>
            <person name="Lipzen A."/>
            <person name="Barry K."/>
            <person name="Grigoriev I.V."/>
        </authorList>
    </citation>
    <scope>NUCLEOTIDE SEQUENCE [LARGE SCALE GENOMIC DNA]</scope>
    <source>
        <strain evidence="5">J235TASD1</strain>
    </source>
</reference>
<dbReference type="SMART" id="SM00829">
    <property type="entry name" value="PKS_ER"/>
    <property type="match status" value="1"/>
</dbReference>
<comment type="similarity">
    <text evidence="1">Belongs to the zinc-containing alcohol dehydrogenase family.</text>
</comment>
<dbReference type="PANTHER" id="PTHR45348:SF7">
    <property type="entry name" value="ZINC BINDING OXIDOREDUCTASE, PUTATIVE-RELATED"/>
    <property type="match status" value="1"/>
</dbReference>
<dbReference type="OrthoDB" id="10257049at2759"/>
<evidence type="ECO:0000256" key="2">
    <source>
        <dbReference type="ARBA" id="ARBA00023002"/>
    </source>
</evidence>
<feature type="domain" description="Enoyl reductase (ER)" evidence="3">
    <location>
        <begin position="4"/>
        <end position="269"/>
    </location>
</feature>
<dbReference type="InterPro" id="IPR047122">
    <property type="entry name" value="Trans-enoyl_RdTase-like"/>
</dbReference>
<dbReference type="Gene3D" id="3.40.50.720">
    <property type="entry name" value="NAD(P)-binding Rossmann-like Domain"/>
    <property type="match status" value="1"/>
</dbReference>
<dbReference type="AlphaFoldDB" id="A0A136IN60"/>
<evidence type="ECO:0000256" key="1">
    <source>
        <dbReference type="ARBA" id="ARBA00008072"/>
    </source>
</evidence>
<name>A0A136IN60_9PEZI</name>
<sequence>MAESTNTALYMDRDCQMTVKRGFDIPQPQADEVLVEVEFSGVNPADIRHGTILGVVPVVLGYDFSGRVVSSPPGSGLTPGDAVAGTTPSGLGRPSRYGAHQKFLACPIDWLFRVPTAHLPMPDAACLSVVARTAADVMFNIFEYPLPSQSPIQPESSSKVGLLLVWGGSTAVGCCAIQFARACGVQHIFVTASPARHELLKSLGATRCFDYRDPDAVAKISAAVEAQQQGPVRYALDAAGSFGTSDGGPSSFEQMLRCCPEPAEGDGRHENSNVRLSS</sequence>
<dbReference type="CDD" id="cd08249">
    <property type="entry name" value="enoyl_reductase_like"/>
    <property type="match status" value="1"/>
</dbReference>
<organism evidence="4 5">
    <name type="scientific">Microdochium bolleyi</name>
    <dbReference type="NCBI Taxonomy" id="196109"/>
    <lineage>
        <taxon>Eukaryota</taxon>
        <taxon>Fungi</taxon>
        <taxon>Dikarya</taxon>
        <taxon>Ascomycota</taxon>
        <taxon>Pezizomycotina</taxon>
        <taxon>Sordariomycetes</taxon>
        <taxon>Xylariomycetidae</taxon>
        <taxon>Xylariales</taxon>
        <taxon>Microdochiaceae</taxon>
        <taxon>Microdochium</taxon>
    </lineage>
</organism>
<dbReference type="GO" id="GO:0016651">
    <property type="term" value="F:oxidoreductase activity, acting on NAD(P)H"/>
    <property type="evidence" value="ECO:0007669"/>
    <property type="project" value="InterPro"/>
</dbReference>
<dbReference type="InterPro" id="IPR013154">
    <property type="entry name" value="ADH-like_N"/>
</dbReference>
<protein>
    <submittedName>
        <fullName evidence="4">Chaperonin 10-like protein</fullName>
    </submittedName>
</protein>
<dbReference type="InterPro" id="IPR020843">
    <property type="entry name" value="ER"/>
</dbReference>
<gene>
    <name evidence="4" type="ORF">Micbo1qcDRAFT_168435</name>
</gene>
<dbReference type="SUPFAM" id="SSF50129">
    <property type="entry name" value="GroES-like"/>
    <property type="match status" value="1"/>
</dbReference>
<dbReference type="Pfam" id="PF00107">
    <property type="entry name" value="ADH_zinc_N"/>
    <property type="match status" value="1"/>
</dbReference>
<evidence type="ECO:0000313" key="5">
    <source>
        <dbReference type="Proteomes" id="UP000070501"/>
    </source>
</evidence>
<evidence type="ECO:0000313" key="4">
    <source>
        <dbReference type="EMBL" id="KXJ86382.1"/>
    </source>
</evidence>
<dbReference type="EMBL" id="KQ964268">
    <property type="protein sequence ID" value="KXJ86382.1"/>
    <property type="molecule type" value="Genomic_DNA"/>
</dbReference>
<dbReference type="Gene3D" id="3.90.180.10">
    <property type="entry name" value="Medium-chain alcohol dehydrogenases, catalytic domain"/>
    <property type="match status" value="1"/>
</dbReference>
<dbReference type="SUPFAM" id="SSF51735">
    <property type="entry name" value="NAD(P)-binding Rossmann-fold domains"/>
    <property type="match status" value="1"/>
</dbReference>
<keyword evidence="2" id="KW-0560">Oxidoreductase</keyword>
<dbReference type="InterPro" id="IPR011032">
    <property type="entry name" value="GroES-like_sf"/>
</dbReference>
<keyword evidence="5" id="KW-1185">Reference proteome</keyword>
<dbReference type="Proteomes" id="UP000070501">
    <property type="component" value="Unassembled WGS sequence"/>
</dbReference>
<dbReference type="InterPro" id="IPR013149">
    <property type="entry name" value="ADH-like_C"/>
</dbReference>
<evidence type="ECO:0000259" key="3">
    <source>
        <dbReference type="SMART" id="SM00829"/>
    </source>
</evidence>
<feature type="non-terminal residue" evidence="4">
    <location>
        <position position="278"/>
    </location>
</feature>
<dbReference type="PANTHER" id="PTHR45348">
    <property type="entry name" value="HYPOTHETICAL OXIDOREDUCTASE (EUROFUNG)"/>
    <property type="match status" value="1"/>
</dbReference>
<accession>A0A136IN60</accession>
<dbReference type="Pfam" id="PF08240">
    <property type="entry name" value="ADH_N"/>
    <property type="match status" value="1"/>
</dbReference>
<proteinExistence type="inferred from homology"/>
<dbReference type="InterPro" id="IPR036291">
    <property type="entry name" value="NAD(P)-bd_dom_sf"/>
</dbReference>
<dbReference type="InParanoid" id="A0A136IN60"/>